<dbReference type="InterPro" id="IPR000683">
    <property type="entry name" value="Gfo/Idh/MocA-like_OxRdtase_N"/>
</dbReference>
<dbReference type="Gene3D" id="3.30.360.10">
    <property type="entry name" value="Dihydrodipicolinate Reductase, domain 2"/>
    <property type="match status" value="1"/>
</dbReference>
<dbReference type="AlphaFoldDB" id="A0A081BA68"/>
<protein>
    <submittedName>
        <fullName evidence="3">Oxidoreductase domain-containing protein</fullName>
    </submittedName>
</protein>
<keyword evidence="4" id="KW-1185">Reference proteome</keyword>
<feature type="domain" description="Gfo/Idh/MocA-like oxidoreductase N-terminal" evidence="1">
    <location>
        <begin position="8"/>
        <end position="126"/>
    </location>
</feature>
<dbReference type="PANTHER" id="PTHR43377:SF2">
    <property type="entry name" value="BINDING ROSSMANN FOLD OXIDOREDUCTASE, PUTATIVE (AFU_ORTHOLOGUE AFUA_4G00560)-RELATED"/>
    <property type="match status" value="1"/>
</dbReference>
<dbReference type="SUPFAM" id="SSF55347">
    <property type="entry name" value="Glyceraldehyde-3-phosphate dehydrogenase-like, C-terminal domain"/>
    <property type="match status" value="1"/>
</dbReference>
<reference evidence="3 4" key="1">
    <citation type="submission" date="2014-07" db="EMBL/GenBank/DDBJ databases">
        <title>Tepidicaulis marinum gen. nov., sp. nov., a novel marine bacterium denitrifying nitrate to nitrous oxide strictly under microaerobic conditions.</title>
        <authorList>
            <person name="Takeuchi M."/>
            <person name="Yamagishi T."/>
            <person name="Kamagata Y."/>
            <person name="Oshima K."/>
            <person name="Hattori M."/>
            <person name="Katayama T."/>
            <person name="Hanada S."/>
            <person name="Tamaki H."/>
            <person name="Marumo K."/>
            <person name="Maeda H."/>
            <person name="Nedachi M."/>
            <person name="Iwasaki W."/>
            <person name="Suwa Y."/>
            <person name="Sakata S."/>
        </authorList>
    </citation>
    <scope>NUCLEOTIDE SEQUENCE [LARGE SCALE GENOMIC DNA]</scope>
    <source>
        <strain evidence="3 4">MA2</strain>
    </source>
</reference>
<dbReference type="Pfam" id="PF01408">
    <property type="entry name" value="GFO_IDH_MocA"/>
    <property type="match status" value="1"/>
</dbReference>
<dbReference type="InterPro" id="IPR036291">
    <property type="entry name" value="NAD(P)-bd_dom_sf"/>
</dbReference>
<dbReference type="EMBL" id="BBIO01000006">
    <property type="protein sequence ID" value="GAK44936.1"/>
    <property type="molecule type" value="Genomic_DNA"/>
</dbReference>
<feature type="domain" description="GFO/IDH/MocA-like oxidoreductase" evidence="2">
    <location>
        <begin position="138"/>
        <end position="296"/>
    </location>
</feature>
<dbReference type="PANTHER" id="PTHR43377">
    <property type="entry name" value="BILIVERDIN REDUCTASE A"/>
    <property type="match status" value="1"/>
</dbReference>
<dbReference type="SUPFAM" id="SSF51735">
    <property type="entry name" value="NAD(P)-binding Rossmann-fold domains"/>
    <property type="match status" value="1"/>
</dbReference>
<evidence type="ECO:0000313" key="3">
    <source>
        <dbReference type="EMBL" id="GAK44936.1"/>
    </source>
</evidence>
<comment type="caution">
    <text evidence="3">The sequence shown here is derived from an EMBL/GenBank/DDBJ whole genome shotgun (WGS) entry which is preliminary data.</text>
</comment>
<gene>
    <name evidence="3" type="ORF">M2A_1435</name>
</gene>
<name>A0A081BA68_9HYPH</name>
<dbReference type="InterPro" id="IPR055170">
    <property type="entry name" value="GFO_IDH_MocA-like_dom"/>
</dbReference>
<evidence type="ECO:0000259" key="1">
    <source>
        <dbReference type="Pfam" id="PF01408"/>
    </source>
</evidence>
<dbReference type="GO" id="GO:0000166">
    <property type="term" value="F:nucleotide binding"/>
    <property type="evidence" value="ECO:0007669"/>
    <property type="project" value="InterPro"/>
</dbReference>
<proteinExistence type="predicted"/>
<evidence type="ECO:0000259" key="2">
    <source>
        <dbReference type="Pfam" id="PF22725"/>
    </source>
</evidence>
<dbReference type="Pfam" id="PF22725">
    <property type="entry name" value="GFO_IDH_MocA_C3"/>
    <property type="match status" value="1"/>
</dbReference>
<dbReference type="eggNOG" id="COG0673">
    <property type="taxonomic scope" value="Bacteria"/>
</dbReference>
<accession>A0A081BA68</accession>
<sequence length="391" mass="42687">MSKSQKEFRIAVAGLGHRIATVLRHVMAAAPSMKIAGYADPAPAGLASLEQHGIEAGTAFESVEALIAATEPDLLMVGSPNHLHLAHIKAGLEAGVRVFTEKPVVRTAEETFELAELLRDHGEASVLVGLVLRSSPLVREVRRYFDEGKLGTLISFEGNEHLHPEHGGFLMRDWRRDSAHGGSYLLDKCCHDFDLYRQFAGALPARVASFGGRRIFTPEHEALKEETYPGGEAAYSLWPGGWNGASDVFRSKGDAVDHQTALIHYENGVQLAFHTNTHAGILQRRWYFAGTKGALEADLVTNTLTYSEAFGRRPREEQTVGGNLHEHYGSDPQMGRDLAAHLLEGAPFPVQVYDAMVAGLTVMAADEAMREGKIVDCAPLWQRLHAALGRA</sequence>
<organism evidence="3 4">
    <name type="scientific">Tepidicaulis marinus</name>
    <dbReference type="NCBI Taxonomy" id="1333998"/>
    <lineage>
        <taxon>Bacteria</taxon>
        <taxon>Pseudomonadati</taxon>
        <taxon>Pseudomonadota</taxon>
        <taxon>Alphaproteobacteria</taxon>
        <taxon>Hyphomicrobiales</taxon>
        <taxon>Parvibaculaceae</taxon>
        <taxon>Tepidicaulis</taxon>
    </lineage>
</organism>
<evidence type="ECO:0000313" key="4">
    <source>
        <dbReference type="Proteomes" id="UP000028702"/>
    </source>
</evidence>
<dbReference type="RefSeq" id="WP_052379279.1">
    <property type="nucleotide sequence ID" value="NZ_BBIO01000006.1"/>
</dbReference>
<dbReference type="InterPro" id="IPR051450">
    <property type="entry name" value="Gfo/Idh/MocA_Oxidoreductases"/>
</dbReference>
<dbReference type="Proteomes" id="UP000028702">
    <property type="component" value="Unassembled WGS sequence"/>
</dbReference>
<dbReference type="STRING" id="1333998.M2A_1435"/>
<dbReference type="Gene3D" id="3.40.50.720">
    <property type="entry name" value="NAD(P)-binding Rossmann-like Domain"/>
    <property type="match status" value="1"/>
</dbReference>